<keyword evidence="4" id="KW-1185">Reference proteome</keyword>
<dbReference type="EMBL" id="BAABFR010000082">
    <property type="protein sequence ID" value="GAA4400848.1"/>
    <property type="molecule type" value="Genomic_DNA"/>
</dbReference>
<comment type="caution">
    <text evidence="3">The sequence shown here is derived from an EMBL/GenBank/DDBJ whole genome shotgun (WGS) entry which is preliminary data.</text>
</comment>
<keyword evidence="2" id="KW-0732">Signal</keyword>
<sequence length="203" mass="20460">MQRSHSGRTLKFFTAGIVVAAATASSVIAGTGVAQAASLHGTFSIGPGSYFRMILPSGTASGPFLANGNSSESDKTFTPLSGSLTPGSYQGEVTGPESFFGSAFTTSTKATDPQTGKGTSVPTINQNGSSLSGDLDAFGVAWNGQVFNQGAPKPGGGFPGKTSAVSGSIDGSGDYTLQWTSQIVGGPFNNFTGLWHLTGHHSG</sequence>
<evidence type="ECO:0000313" key="3">
    <source>
        <dbReference type="EMBL" id="GAA4400848.1"/>
    </source>
</evidence>
<dbReference type="Proteomes" id="UP001500635">
    <property type="component" value="Unassembled WGS sequence"/>
</dbReference>
<protein>
    <recommendedName>
        <fullName evidence="5">MspA protein</fullName>
    </recommendedName>
</protein>
<evidence type="ECO:0000256" key="1">
    <source>
        <dbReference type="SAM" id="MobiDB-lite"/>
    </source>
</evidence>
<feature type="chain" id="PRO_5045474938" description="MspA protein" evidence="2">
    <location>
        <begin position="37"/>
        <end position="203"/>
    </location>
</feature>
<feature type="region of interest" description="Disordered" evidence="1">
    <location>
        <begin position="65"/>
        <end position="88"/>
    </location>
</feature>
<accession>A0ABP8K5H4</accession>
<gene>
    <name evidence="3" type="ORF">GCM10023147_39850</name>
</gene>
<feature type="compositionally biased region" description="Polar residues" evidence="1">
    <location>
        <begin position="67"/>
        <end position="88"/>
    </location>
</feature>
<evidence type="ECO:0000313" key="4">
    <source>
        <dbReference type="Proteomes" id="UP001500635"/>
    </source>
</evidence>
<organism evidence="3 4">
    <name type="scientific">Tsukamurella soli</name>
    <dbReference type="NCBI Taxonomy" id="644556"/>
    <lineage>
        <taxon>Bacteria</taxon>
        <taxon>Bacillati</taxon>
        <taxon>Actinomycetota</taxon>
        <taxon>Actinomycetes</taxon>
        <taxon>Mycobacteriales</taxon>
        <taxon>Tsukamurellaceae</taxon>
        <taxon>Tsukamurella</taxon>
    </lineage>
</organism>
<evidence type="ECO:0000256" key="2">
    <source>
        <dbReference type="SAM" id="SignalP"/>
    </source>
</evidence>
<feature type="compositionally biased region" description="Polar residues" evidence="1">
    <location>
        <begin position="103"/>
        <end position="128"/>
    </location>
</feature>
<name>A0ABP8K5H4_9ACTN</name>
<evidence type="ECO:0008006" key="5">
    <source>
        <dbReference type="Google" id="ProtNLM"/>
    </source>
</evidence>
<feature type="region of interest" description="Disordered" evidence="1">
    <location>
        <begin position="102"/>
        <end position="128"/>
    </location>
</feature>
<proteinExistence type="predicted"/>
<reference evidence="4" key="1">
    <citation type="journal article" date="2019" name="Int. J. Syst. Evol. Microbiol.">
        <title>The Global Catalogue of Microorganisms (GCM) 10K type strain sequencing project: providing services to taxonomists for standard genome sequencing and annotation.</title>
        <authorList>
            <consortium name="The Broad Institute Genomics Platform"/>
            <consortium name="The Broad Institute Genome Sequencing Center for Infectious Disease"/>
            <person name="Wu L."/>
            <person name="Ma J."/>
        </authorList>
    </citation>
    <scope>NUCLEOTIDE SEQUENCE [LARGE SCALE GENOMIC DNA]</scope>
    <source>
        <strain evidence="4">JCM 17688</strain>
    </source>
</reference>
<dbReference type="RefSeq" id="WP_385921576.1">
    <property type="nucleotide sequence ID" value="NZ_BAABFR010000082.1"/>
</dbReference>
<feature type="signal peptide" evidence="2">
    <location>
        <begin position="1"/>
        <end position="36"/>
    </location>
</feature>